<gene>
    <name evidence="6" type="ORF">GII36_03380</name>
</gene>
<dbReference type="GO" id="GO:0008168">
    <property type="term" value="F:methyltransferase activity"/>
    <property type="evidence" value="ECO:0007669"/>
    <property type="project" value="UniProtKB-KW"/>
</dbReference>
<dbReference type="KEGG" id="mama:GII36_03380"/>
<feature type="region of interest" description="Disordered" evidence="5">
    <location>
        <begin position="1"/>
        <end position="23"/>
    </location>
</feature>
<dbReference type="PANTHER" id="PTHR12829:SF7">
    <property type="entry name" value="N6-ADENOSINE-METHYLTRANSFERASE CATALYTIC SUBUNIT"/>
    <property type="match status" value="1"/>
</dbReference>
<evidence type="ECO:0000256" key="2">
    <source>
        <dbReference type="ARBA" id="ARBA00022679"/>
    </source>
</evidence>
<evidence type="ECO:0000256" key="1">
    <source>
        <dbReference type="ARBA" id="ARBA00022603"/>
    </source>
</evidence>
<keyword evidence="1 6" id="KW-0489">Methyltransferase</keyword>
<protein>
    <submittedName>
        <fullName evidence="6">Cytosine methyltransferase</fullName>
    </submittedName>
</protein>
<dbReference type="AlphaFoldDB" id="A0A857MRW6"/>
<evidence type="ECO:0000256" key="3">
    <source>
        <dbReference type="ARBA" id="ARBA00022691"/>
    </source>
</evidence>
<dbReference type="Gene3D" id="3.40.50.150">
    <property type="entry name" value="Vaccinia Virus protein VP39"/>
    <property type="match status" value="1"/>
</dbReference>
<organism evidence="6 7">
    <name type="scientific">Candidatus Mycosynbacter amalyticus</name>
    <dbReference type="NCBI Taxonomy" id="2665156"/>
    <lineage>
        <taxon>Bacteria</taxon>
        <taxon>Candidatus Saccharimonadota</taxon>
        <taxon>Candidatus Saccharimonadota incertae sedis</taxon>
        <taxon>Candidatus Mycosynbacter</taxon>
    </lineage>
</organism>
<dbReference type="GO" id="GO:0003676">
    <property type="term" value="F:nucleic acid binding"/>
    <property type="evidence" value="ECO:0007669"/>
    <property type="project" value="InterPro"/>
</dbReference>
<keyword evidence="3" id="KW-0949">S-adenosyl-L-methionine</keyword>
<evidence type="ECO:0000313" key="6">
    <source>
        <dbReference type="EMBL" id="QHN43360.1"/>
    </source>
</evidence>
<reference evidence="6" key="1">
    <citation type="journal article" date="2021" name="Nat. Microbiol.">
        <title>Cocultivation of an ultrasmall environmental parasitic bacterium with lytic ability against bacteria associated with wastewater foams.</title>
        <authorList>
            <person name="Batinovic S."/>
            <person name="Rose J.J.A."/>
            <person name="Ratcliffe J."/>
            <person name="Seviour R.J."/>
            <person name="Petrovski S."/>
        </authorList>
    </citation>
    <scope>NUCLEOTIDE SEQUENCE</scope>
    <source>
        <strain evidence="6">JR1</strain>
    </source>
</reference>
<keyword evidence="7" id="KW-1185">Reference proteome</keyword>
<feature type="compositionally biased region" description="Low complexity" evidence="5">
    <location>
        <begin position="7"/>
        <end position="20"/>
    </location>
</feature>
<sequence>MTKQSHATLPTLTTTATTAAQEPRPKYDVLLADPPWDVEQKGKKRGAEKHYNLMTLDDIKDMGDAIKSVTADNSHCWLWVTNATLRHGYDVLEAWGYTPRSILTWCKPRFTLGNYLRNSTEHVLFGTRGKAPVGFRSQPTWMFAPLQDHSHKPEELYPIIERVSGHLGSGTNRKLELFARRREHGYDVWGNQIESDVSFKDFGFPVPSDFDSDGIHSNSRNVGDQ</sequence>
<proteinExistence type="inferred from homology"/>
<dbReference type="REBASE" id="494699">
    <property type="entry name" value="M.MamJR1ORF3380P"/>
</dbReference>
<comment type="similarity">
    <text evidence="4">Belongs to the MT-A70-like family.</text>
</comment>
<dbReference type="Pfam" id="PF05063">
    <property type="entry name" value="MT-A70"/>
    <property type="match status" value="1"/>
</dbReference>
<evidence type="ECO:0000256" key="5">
    <source>
        <dbReference type="SAM" id="MobiDB-lite"/>
    </source>
</evidence>
<dbReference type="PANTHER" id="PTHR12829">
    <property type="entry name" value="N6-ADENOSINE-METHYLTRANSFERASE"/>
    <property type="match status" value="1"/>
</dbReference>
<dbReference type="PROSITE" id="PS00092">
    <property type="entry name" value="N6_MTASE"/>
    <property type="match status" value="1"/>
</dbReference>
<dbReference type="SUPFAM" id="SSF53335">
    <property type="entry name" value="S-adenosyl-L-methionine-dependent methyltransferases"/>
    <property type="match status" value="1"/>
</dbReference>
<evidence type="ECO:0000256" key="4">
    <source>
        <dbReference type="PROSITE-ProRule" id="PRU00489"/>
    </source>
</evidence>
<dbReference type="Proteomes" id="UP001059824">
    <property type="component" value="Chromosome"/>
</dbReference>
<accession>A0A857MRW6</accession>
<dbReference type="InterPro" id="IPR007757">
    <property type="entry name" value="MT-A70-like"/>
</dbReference>
<dbReference type="PROSITE" id="PS51143">
    <property type="entry name" value="MT_A70"/>
    <property type="match status" value="1"/>
</dbReference>
<dbReference type="InterPro" id="IPR029063">
    <property type="entry name" value="SAM-dependent_MTases_sf"/>
</dbReference>
<dbReference type="GO" id="GO:0032259">
    <property type="term" value="P:methylation"/>
    <property type="evidence" value="ECO:0007669"/>
    <property type="project" value="UniProtKB-KW"/>
</dbReference>
<evidence type="ECO:0000313" key="7">
    <source>
        <dbReference type="Proteomes" id="UP001059824"/>
    </source>
</evidence>
<dbReference type="InterPro" id="IPR002052">
    <property type="entry name" value="DNA_methylase_N6_adenine_CS"/>
</dbReference>
<name>A0A857MRW6_9BACT</name>
<dbReference type="EMBL" id="CP045921">
    <property type="protein sequence ID" value="QHN43360.1"/>
    <property type="molecule type" value="Genomic_DNA"/>
</dbReference>
<keyword evidence="2" id="KW-0808">Transferase</keyword>